<organism evidence="2 3">
    <name type="scientific">Marivirga salinarum</name>
    <dbReference type="NCBI Taxonomy" id="3059078"/>
    <lineage>
        <taxon>Bacteria</taxon>
        <taxon>Pseudomonadati</taxon>
        <taxon>Bacteroidota</taxon>
        <taxon>Cytophagia</taxon>
        <taxon>Cytophagales</taxon>
        <taxon>Marivirgaceae</taxon>
        <taxon>Marivirga</taxon>
    </lineage>
</organism>
<feature type="signal peptide" evidence="1">
    <location>
        <begin position="1"/>
        <end position="22"/>
    </location>
</feature>
<reference evidence="2 3" key="1">
    <citation type="submission" date="2023-08" db="EMBL/GenBank/DDBJ databases">
        <title>Comparative genomics and taxonomic characterization of three novel marine species of genus Marivirga.</title>
        <authorList>
            <person name="Muhammad N."/>
            <person name="Kim S.-G."/>
        </authorList>
    </citation>
    <scope>NUCLEOTIDE SEQUENCE [LARGE SCALE GENOMIC DNA]</scope>
    <source>
        <strain evidence="2 3">BDSF4-3</strain>
    </source>
</reference>
<dbReference type="RefSeq" id="WP_308347413.1">
    <property type="nucleotide sequence ID" value="NZ_CP129971.1"/>
</dbReference>
<dbReference type="GO" id="GO:0016787">
    <property type="term" value="F:hydrolase activity"/>
    <property type="evidence" value="ECO:0007669"/>
    <property type="project" value="UniProtKB-KW"/>
</dbReference>
<evidence type="ECO:0000313" key="3">
    <source>
        <dbReference type="Proteomes" id="UP001230496"/>
    </source>
</evidence>
<dbReference type="EMBL" id="CP129971">
    <property type="protein sequence ID" value="WMN10888.1"/>
    <property type="molecule type" value="Genomic_DNA"/>
</dbReference>
<keyword evidence="1" id="KW-0732">Signal</keyword>
<feature type="chain" id="PRO_5041252864" evidence="1">
    <location>
        <begin position="23"/>
        <end position="240"/>
    </location>
</feature>
<name>A0AA51N959_9BACT</name>
<evidence type="ECO:0000313" key="2">
    <source>
        <dbReference type="EMBL" id="WMN10888.1"/>
    </source>
</evidence>
<keyword evidence="3" id="KW-1185">Reference proteome</keyword>
<sequence length="240" mass="27510">MTIRGFILTILLCLCSFSISFSQEQPTIYLFPGQGSDERLFDSLKFENHQKIVHIKYPIPKKGSSLPEYAKGISEQIDTTQHFILIGVSLGGMIITELKEYLNPEKSIIISSAKSRSELPSRYRFQKAIPLYKIVPPKLMLAGAKFLQPIVEPDRNTNKATFKRMLASKDPIYMKRTVEMIIKWERENPQENIIHIHGTKDHTIPIRNVEPTHIIEDGSHMMTLTQSSPINKILSEYLNE</sequence>
<dbReference type="InterPro" id="IPR029058">
    <property type="entry name" value="AB_hydrolase_fold"/>
</dbReference>
<protein>
    <submittedName>
        <fullName evidence="2">Alpha/beta hydrolase</fullName>
    </submittedName>
</protein>
<dbReference type="Gene3D" id="3.40.50.1820">
    <property type="entry name" value="alpha/beta hydrolase"/>
    <property type="match status" value="1"/>
</dbReference>
<dbReference type="AlphaFoldDB" id="A0AA51N959"/>
<proteinExistence type="predicted"/>
<dbReference type="KEGG" id="msaa:QYS49_36385"/>
<evidence type="ECO:0000256" key="1">
    <source>
        <dbReference type="SAM" id="SignalP"/>
    </source>
</evidence>
<dbReference type="SUPFAM" id="SSF53474">
    <property type="entry name" value="alpha/beta-Hydrolases"/>
    <property type="match status" value="1"/>
</dbReference>
<keyword evidence="2" id="KW-0378">Hydrolase</keyword>
<gene>
    <name evidence="2" type="ORF">QYS49_36385</name>
</gene>
<accession>A0AA51N959</accession>
<dbReference type="Proteomes" id="UP001230496">
    <property type="component" value="Chromosome"/>
</dbReference>